<reference evidence="2 3" key="1">
    <citation type="submission" date="2019-11" db="EMBL/GenBank/DDBJ databases">
        <title>Caenimonas koreensis gen. nov., sp. nov., isolated from activated sludge.</title>
        <authorList>
            <person name="Seung H.R."/>
        </authorList>
    </citation>
    <scope>NUCLEOTIDE SEQUENCE [LARGE SCALE GENOMIC DNA]</scope>
    <source>
        <strain evidence="2 3">EMB320</strain>
    </source>
</reference>
<name>A0A844AV54_9BURK</name>
<feature type="transmembrane region" description="Helical" evidence="1">
    <location>
        <begin position="37"/>
        <end position="58"/>
    </location>
</feature>
<dbReference type="AlphaFoldDB" id="A0A844AV54"/>
<evidence type="ECO:0000313" key="2">
    <source>
        <dbReference type="EMBL" id="MRD48275.1"/>
    </source>
</evidence>
<feature type="transmembrane region" description="Helical" evidence="1">
    <location>
        <begin position="70"/>
        <end position="91"/>
    </location>
</feature>
<comment type="caution">
    <text evidence="2">The sequence shown here is derived from an EMBL/GenBank/DDBJ whole genome shotgun (WGS) entry which is preliminary data.</text>
</comment>
<evidence type="ECO:0000313" key="3">
    <source>
        <dbReference type="Proteomes" id="UP000487350"/>
    </source>
</evidence>
<dbReference type="EMBL" id="WJBU01000012">
    <property type="protein sequence ID" value="MRD48275.1"/>
    <property type="molecule type" value="Genomic_DNA"/>
</dbReference>
<dbReference type="OrthoDB" id="8909318at2"/>
<evidence type="ECO:0000256" key="1">
    <source>
        <dbReference type="SAM" id="Phobius"/>
    </source>
</evidence>
<dbReference type="Proteomes" id="UP000487350">
    <property type="component" value="Unassembled WGS sequence"/>
</dbReference>
<protein>
    <submittedName>
        <fullName evidence="2">Uncharacterized protein</fullName>
    </submittedName>
</protein>
<dbReference type="RefSeq" id="WP_153585602.1">
    <property type="nucleotide sequence ID" value="NZ_WJBU01000012.1"/>
</dbReference>
<organism evidence="2 3">
    <name type="scientific">Caenimonas koreensis DSM 17982</name>
    <dbReference type="NCBI Taxonomy" id="1121255"/>
    <lineage>
        <taxon>Bacteria</taxon>
        <taxon>Pseudomonadati</taxon>
        <taxon>Pseudomonadota</taxon>
        <taxon>Betaproteobacteria</taxon>
        <taxon>Burkholderiales</taxon>
        <taxon>Comamonadaceae</taxon>
        <taxon>Caenimonas</taxon>
    </lineage>
</organism>
<proteinExistence type="predicted"/>
<sequence>MHYRCPQCSKILNVPKLFFSDISACKSCGQKVMLGDFLAFFMAAVSMLVMALSALYLITLTISDPIISGGYALSIGMVTGIVVLVLLGRAVRFKSMANKHAPSQKAPLDAEA</sequence>
<keyword evidence="3" id="KW-1185">Reference proteome</keyword>
<keyword evidence="1" id="KW-0812">Transmembrane</keyword>
<keyword evidence="1" id="KW-1133">Transmembrane helix</keyword>
<keyword evidence="1" id="KW-0472">Membrane</keyword>
<gene>
    <name evidence="2" type="ORF">GHT07_13375</name>
</gene>
<accession>A0A844AV54</accession>